<protein>
    <submittedName>
        <fullName evidence="2">Uncharacterized protein</fullName>
    </submittedName>
</protein>
<dbReference type="OrthoDB" id="10536521at2759"/>
<gene>
    <name evidence="2" type="ORF">OXX778_LOCUS17136</name>
</gene>
<organism evidence="2 3">
    <name type="scientific">Brachionus calyciflorus</name>
    <dbReference type="NCBI Taxonomy" id="104777"/>
    <lineage>
        <taxon>Eukaryota</taxon>
        <taxon>Metazoa</taxon>
        <taxon>Spiralia</taxon>
        <taxon>Gnathifera</taxon>
        <taxon>Rotifera</taxon>
        <taxon>Eurotatoria</taxon>
        <taxon>Monogononta</taxon>
        <taxon>Pseudotrocha</taxon>
        <taxon>Ploima</taxon>
        <taxon>Brachionidae</taxon>
        <taxon>Brachionus</taxon>
    </lineage>
</organism>
<feature type="region of interest" description="Disordered" evidence="1">
    <location>
        <begin position="62"/>
        <end position="92"/>
    </location>
</feature>
<dbReference type="Proteomes" id="UP000663879">
    <property type="component" value="Unassembled WGS sequence"/>
</dbReference>
<dbReference type="AlphaFoldDB" id="A0A814HWR2"/>
<comment type="caution">
    <text evidence="2">The sequence shown here is derived from an EMBL/GenBank/DDBJ whole genome shotgun (WGS) entry which is preliminary data.</text>
</comment>
<sequence length="652" mass="73536">MAFYAYQYETSDQNNNSEDEELIRKTFESMESQMPSQSAAVESLYSAPRYTEPYIQNITAQNQPVSSEMPPVPITGETVRKSSKKTRRPRWTSDFESTAPIEYVSENESLPAYSTAPAYNTITTPVAVPYYTNVPAYFRQAPFYTTVPSQTPLQMPVTMPAPVPVPIPVPVPAQMPIQVPAPVPVQPVPETSEVTSWSGSIPLSEYPVNQDDNPEVITKKSDQTVQYVQEVSIRYLQPPSPIPHGEILIQHEKPVVPPPAPPIVIRQQPPMPETPAPLVIREAPPKPIQTQERKIITLPGRKVPPPPRKVIIERLPQLPPKPQPLIIERWLPFKYAKRKVIYNKPAEGEVFYEKPKNVIIQWESPNVVVSREYKNLGVVRANPDEYMANFSTQVKRAEELPDFVRTIRPPTPLVLASDVTETPKILLEGDIDALSLVDLDKEGLSELKSVVPKKSPYVSTSSIVPEPYYVSTQSFVSSTPYQPTVPVQSYTATVPTQSTINVPSQTYITTSSQPVSTQQTYIPVETILPKEMIIEEKKPGPTFEQVAMQRKSPEPYVSVPSQVPISSHAYFTSLVEDVLDSLILKREGIIDFYEAKEFIKLLNERMNKSYDDSRAERFLESVRLNRDTATMYVDAFKRAVLDSLEFYNILMF</sequence>
<dbReference type="EMBL" id="CAJNOC010004284">
    <property type="protein sequence ID" value="CAF1016067.1"/>
    <property type="molecule type" value="Genomic_DNA"/>
</dbReference>
<evidence type="ECO:0000313" key="2">
    <source>
        <dbReference type="EMBL" id="CAF1016067.1"/>
    </source>
</evidence>
<feature type="compositionally biased region" description="Basic residues" evidence="1">
    <location>
        <begin position="81"/>
        <end position="90"/>
    </location>
</feature>
<evidence type="ECO:0000313" key="3">
    <source>
        <dbReference type="Proteomes" id="UP000663879"/>
    </source>
</evidence>
<proteinExistence type="predicted"/>
<keyword evidence="3" id="KW-1185">Reference proteome</keyword>
<accession>A0A814HWR2</accession>
<name>A0A814HWR2_9BILA</name>
<evidence type="ECO:0000256" key="1">
    <source>
        <dbReference type="SAM" id="MobiDB-lite"/>
    </source>
</evidence>
<reference evidence="2" key="1">
    <citation type="submission" date="2021-02" db="EMBL/GenBank/DDBJ databases">
        <authorList>
            <person name="Nowell W R."/>
        </authorList>
    </citation>
    <scope>NUCLEOTIDE SEQUENCE</scope>
    <source>
        <strain evidence="2">Ploen Becks lab</strain>
    </source>
</reference>